<proteinExistence type="predicted"/>
<dbReference type="AlphaFoldDB" id="A0A7M7MDC7"/>
<evidence type="ECO:0000313" key="2">
    <source>
        <dbReference type="EnsemblMetazoa" id="XP_022668063"/>
    </source>
</evidence>
<dbReference type="EnsemblMetazoa" id="XM_022812325">
    <property type="protein sequence ID" value="XP_022668060"/>
    <property type="gene ID" value="LOC111253214"/>
</dbReference>
<dbReference type="GeneID" id="111253214"/>
<reference evidence="2" key="1">
    <citation type="submission" date="2021-01" db="UniProtKB">
        <authorList>
            <consortium name="EnsemblMetazoa"/>
        </authorList>
    </citation>
    <scope>IDENTIFICATION</scope>
</reference>
<dbReference type="InParanoid" id="A0A7M7MDC7"/>
<dbReference type="EnsemblMetazoa" id="XM_022812326">
    <property type="protein sequence ID" value="XP_022668061"/>
    <property type="gene ID" value="LOC111253214"/>
</dbReference>
<keyword evidence="3" id="KW-1185">Reference proteome</keyword>
<evidence type="ECO:0000256" key="1">
    <source>
        <dbReference type="SAM" id="MobiDB-lite"/>
    </source>
</evidence>
<dbReference type="RefSeq" id="XP_022668060.1">
    <property type="nucleotide sequence ID" value="XM_022812325.1"/>
</dbReference>
<dbReference type="RefSeq" id="XP_022668061.1">
    <property type="nucleotide sequence ID" value="XM_022812326.1"/>
</dbReference>
<accession>A0A7M7MDC7</accession>
<dbReference type="EnsemblMetazoa" id="XM_022812328">
    <property type="protein sequence ID" value="XP_022668063"/>
    <property type="gene ID" value="LOC111253214"/>
</dbReference>
<feature type="compositionally biased region" description="Basic residues" evidence="1">
    <location>
        <begin position="1"/>
        <end position="13"/>
    </location>
</feature>
<name>A0A7M7MDC7_VARDE</name>
<protein>
    <submittedName>
        <fullName evidence="2">Uncharacterized protein</fullName>
    </submittedName>
</protein>
<feature type="region of interest" description="Disordered" evidence="1">
    <location>
        <begin position="1"/>
        <end position="22"/>
    </location>
</feature>
<dbReference type="RefSeq" id="XP_022668063.1">
    <property type="nucleotide sequence ID" value="XM_022812328.1"/>
</dbReference>
<evidence type="ECO:0000313" key="3">
    <source>
        <dbReference type="Proteomes" id="UP000594260"/>
    </source>
</evidence>
<sequence>MFHRSGSRRRIHANSRAEQPPRAVRRNALRGGASSERFLTILKVFRLELFFICALHWDHAELGKYVKYFYSKLFSVSQLAGFNLGDVQAHLQLAQWVEQHGVPDADEDIEELFDGFFNKVDLKVHSHKYRQGGWPKADIWCHMKFLDNMQTMASNIHATTVVINLNVMPVSLYVTVDPNDPNENYHYTLSVNDVRSETSNHGALFITVNCTTGTRKQIFEDGDMGPAEECAIDPLEVTISVVWKGPSDDFRKRC</sequence>
<organism evidence="2 3">
    <name type="scientific">Varroa destructor</name>
    <name type="common">Honeybee mite</name>
    <dbReference type="NCBI Taxonomy" id="109461"/>
    <lineage>
        <taxon>Eukaryota</taxon>
        <taxon>Metazoa</taxon>
        <taxon>Ecdysozoa</taxon>
        <taxon>Arthropoda</taxon>
        <taxon>Chelicerata</taxon>
        <taxon>Arachnida</taxon>
        <taxon>Acari</taxon>
        <taxon>Parasitiformes</taxon>
        <taxon>Mesostigmata</taxon>
        <taxon>Gamasina</taxon>
        <taxon>Dermanyssoidea</taxon>
        <taxon>Varroidae</taxon>
        <taxon>Varroa</taxon>
    </lineage>
</organism>
<dbReference type="RefSeq" id="XP_022668062.1">
    <property type="nucleotide sequence ID" value="XM_022812327.1"/>
</dbReference>
<dbReference type="KEGG" id="vde:111253214"/>
<dbReference type="EnsemblMetazoa" id="XM_022812327">
    <property type="protein sequence ID" value="XP_022668062"/>
    <property type="gene ID" value="LOC111253214"/>
</dbReference>
<dbReference type="Proteomes" id="UP000594260">
    <property type="component" value="Unplaced"/>
</dbReference>